<proteinExistence type="predicted"/>
<keyword evidence="2" id="KW-0812">Transmembrane</keyword>
<feature type="transmembrane region" description="Helical" evidence="2">
    <location>
        <begin position="114"/>
        <end position="132"/>
    </location>
</feature>
<dbReference type="EMBL" id="CAMXCT030000168">
    <property type="protein sequence ID" value="CAL4762232.1"/>
    <property type="molecule type" value="Genomic_DNA"/>
</dbReference>
<dbReference type="EMBL" id="CAMXCT010000168">
    <property type="protein sequence ID" value="CAI3974920.1"/>
    <property type="molecule type" value="Genomic_DNA"/>
</dbReference>
<feature type="signal peptide" evidence="3">
    <location>
        <begin position="1"/>
        <end position="18"/>
    </location>
</feature>
<sequence length="278" mass="29259">MLTKPFPWICLLGAAAAAQEMVSNKACDETDPTSLLQMGGLRATPAGPAIPVPSVVVPAVPAPVGSVGNDLELHFLDSADPMPWEGLSSTDFTPAGDTGGGKAHTSSESMDKDWLLVYALILLMLLAISPIVARQGVWAVILVAAYLASLTLVKLLVKRTITLGFPYPDSITALHMSAISLVACTFERPHREEAWVVLPISLVSGFSLLANNTALLYGGVAFVSMIHANVPFFTFSYELMKGRRGVDLRSAAAVLLVCVGSAFCALSVGCSKRMGRGG</sequence>
<reference evidence="4" key="1">
    <citation type="submission" date="2022-10" db="EMBL/GenBank/DDBJ databases">
        <authorList>
            <person name="Chen Y."/>
            <person name="Dougan E. K."/>
            <person name="Chan C."/>
            <person name="Rhodes N."/>
            <person name="Thang M."/>
        </authorList>
    </citation>
    <scope>NUCLEOTIDE SEQUENCE</scope>
</reference>
<dbReference type="AlphaFoldDB" id="A0A9P1BLL4"/>
<dbReference type="Proteomes" id="UP001152797">
    <property type="component" value="Unassembled WGS sequence"/>
</dbReference>
<evidence type="ECO:0000313" key="4">
    <source>
        <dbReference type="EMBL" id="CAI3974920.1"/>
    </source>
</evidence>
<keyword evidence="2" id="KW-1133">Transmembrane helix</keyword>
<evidence type="ECO:0000313" key="5">
    <source>
        <dbReference type="EMBL" id="CAL4762232.1"/>
    </source>
</evidence>
<feature type="transmembrane region" description="Helical" evidence="2">
    <location>
        <begin position="138"/>
        <end position="157"/>
    </location>
</feature>
<comment type="caution">
    <text evidence="4">The sequence shown here is derived from an EMBL/GenBank/DDBJ whole genome shotgun (WGS) entry which is preliminary data.</text>
</comment>
<keyword evidence="3" id="KW-0732">Signal</keyword>
<accession>A0A9P1BLL4</accession>
<dbReference type="EMBL" id="CAMXCT020000168">
    <property type="protein sequence ID" value="CAL1128295.1"/>
    <property type="molecule type" value="Genomic_DNA"/>
</dbReference>
<evidence type="ECO:0000256" key="3">
    <source>
        <dbReference type="SAM" id="SignalP"/>
    </source>
</evidence>
<keyword evidence="6" id="KW-1185">Reference proteome</keyword>
<organism evidence="4">
    <name type="scientific">Cladocopium goreaui</name>
    <dbReference type="NCBI Taxonomy" id="2562237"/>
    <lineage>
        <taxon>Eukaryota</taxon>
        <taxon>Sar</taxon>
        <taxon>Alveolata</taxon>
        <taxon>Dinophyceae</taxon>
        <taxon>Suessiales</taxon>
        <taxon>Symbiodiniaceae</taxon>
        <taxon>Cladocopium</taxon>
    </lineage>
</organism>
<gene>
    <name evidence="4" type="ORF">C1SCF055_LOCUS3284</name>
</gene>
<evidence type="ECO:0000256" key="1">
    <source>
        <dbReference type="SAM" id="MobiDB-lite"/>
    </source>
</evidence>
<feature type="transmembrane region" description="Helical" evidence="2">
    <location>
        <begin position="216"/>
        <end position="239"/>
    </location>
</feature>
<evidence type="ECO:0000313" key="6">
    <source>
        <dbReference type="Proteomes" id="UP001152797"/>
    </source>
</evidence>
<reference evidence="5 6" key="2">
    <citation type="submission" date="2024-05" db="EMBL/GenBank/DDBJ databases">
        <authorList>
            <person name="Chen Y."/>
            <person name="Shah S."/>
            <person name="Dougan E. K."/>
            <person name="Thang M."/>
            <person name="Chan C."/>
        </authorList>
    </citation>
    <scope>NUCLEOTIDE SEQUENCE [LARGE SCALE GENOMIC DNA]</scope>
</reference>
<feature type="region of interest" description="Disordered" evidence="1">
    <location>
        <begin position="87"/>
        <end position="107"/>
    </location>
</feature>
<feature type="chain" id="PRO_5043269564" evidence="3">
    <location>
        <begin position="19"/>
        <end position="278"/>
    </location>
</feature>
<name>A0A9P1BLL4_9DINO</name>
<protein>
    <submittedName>
        <fullName evidence="5">Sugar phosphate transporter domain-containing protein</fullName>
    </submittedName>
</protein>
<keyword evidence="2" id="KW-0472">Membrane</keyword>
<feature type="transmembrane region" description="Helical" evidence="2">
    <location>
        <begin position="251"/>
        <end position="269"/>
    </location>
</feature>
<evidence type="ECO:0000256" key="2">
    <source>
        <dbReference type="SAM" id="Phobius"/>
    </source>
</evidence>